<dbReference type="Gene3D" id="1.10.1660.10">
    <property type="match status" value="1"/>
</dbReference>
<keyword evidence="1" id="KW-0238">DNA-binding</keyword>
<dbReference type="InterPro" id="IPR009061">
    <property type="entry name" value="DNA-bd_dom_put_sf"/>
</dbReference>
<evidence type="ECO:0000256" key="1">
    <source>
        <dbReference type="ARBA" id="ARBA00023125"/>
    </source>
</evidence>
<dbReference type="AlphaFoldDB" id="A0A520X8S3"/>
<evidence type="ECO:0000313" key="3">
    <source>
        <dbReference type="EMBL" id="RZV37542.1"/>
    </source>
</evidence>
<dbReference type="InterPro" id="IPR047057">
    <property type="entry name" value="MerR_fam"/>
</dbReference>
<sequence length="140" mass="16060">MEVPINSAQDEKYFYKIGEAAKKIGVEPFVIRYWETEFSFLKPYKSKSSHRLYSGSDIEKLLLIKDYLYDKKFTIEGARKALKRKLYGGEENIAEIAAERAEENGGVLNSGGGQAHEKIELVRRELNSLKTFIKSRKTGY</sequence>
<dbReference type="EMBL" id="SHMQ01000035">
    <property type="protein sequence ID" value="RZV37542.1"/>
    <property type="molecule type" value="Genomic_DNA"/>
</dbReference>
<dbReference type="PANTHER" id="PTHR30204">
    <property type="entry name" value="REDOX-CYCLING DRUG-SENSING TRANSCRIPTIONAL ACTIVATOR SOXR"/>
    <property type="match status" value="1"/>
</dbReference>
<feature type="domain" description="HTH merR-type" evidence="2">
    <location>
        <begin position="14"/>
        <end position="84"/>
    </location>
</feature>
<evidence type="ECO:0000313" key="4">
    <source>
        <dbReference type="Proteomes" id="UP000322454"/>
    </source>
</evidence>
<dbReference type="SUPFAM" id="SSF46955">
    <property type="entry name" value="Putative DNA-binding domain"/>
    <property type="match status" value="1"/>
</dbReference>
<comment type="caution">
    <text evidence="3">The sequence shown here is derived from an EMBL/GenBank/DDBJ whole genome shotgun (WGS) entry which is preliminary data.</text>
</comment>
<proteinExistence type="predicted"/>
<accession>A0A520X8S3</accession>
<dbReference type="SMART" id="SM00422">
    <property type="entry name" value="HTH_MERR"/>
    <property type="match status" value="1"/>
</dbReference>
<gene>
    <name evidence="3" type="ORF">EVJ48_08640</name>
</gene>
<dbReference type="Pfam" id="PF13411">
    <property type="entry name" value="MerR_1"/>
    <property type="match status" value="1"/>
</dbReference>
<dbReference type="GO" id="GO:0003677">
    <property type="term" value="F:DNA binding"/>
    <property type="evidence" value="ECO:0007669"/>
    <property type="project" value="UniProtKB-KW"/>
</dbReference>
<dbReference type="PROSITE" id="PS50937">
    <property type="entry name" value="HTH_MERR_2"/>
    <property type="match status" value="1"/>
</dbReference>
<organism evidence="3 4">
    <name type="scientific">Candidatus Acidulodesulfobacterium acidiphilum</name>
    <dbReference type="NCBI Taxonomy" id="2597224"/>
    <lineage>
        <taxon>Bacteria</taxon>
        <taxon>Deltaproteobacteria</taxon>
        <taxon>Candidatus Acidulodesulfobacterales</taxon>
        <taxon>Candidatus Acidulodesulfobacterium</taxon>
    </lineage>
</organism>
<name>A0A520X8S3_9DELT</name>
<dbReference type="Proteomes" id="UP000322454">
    <property type="component" value="Unassembled WGS sequence"/>
</dbReference>
<dbReference type="PANTHER" id="PTHR30204:SF15">
    <property type="entry name" value="BLL5018 PROTEIN"/>
    <property type="match status" value="1"/>
</dbReference>
<dbReference type="GO" id="GO:0003700">
    <property type="term" value="F:DNA-binding transcription factor activity"/>
    <property type="evidence" value="ECO:0007669"/>
    <property type="project" value="InterPro"/>
</dbReference>
<protein>
    <submittedName>
        <fullName evidence="3">MerR family transcriptional regulator</fullName>
    </submittedName>
</protein>
<dbReference type="InterPro" id="IPR000551">
    <property type="entry name" value="MerR-type_HTH_dom"/>
</dbReference>
<reference evidence="3 4" key="1">
    <citation type="submission" date="2019-01" db="EMBL/GenBank/DDBJ databases">
        <title>Insights into ecological role of a new deltaproteobacterial order Candidatus Sinidesulfobacterales (Sva0485) by metagenomics and metatranscriptomics.</title>
        <authorList>
            <person name="Tan S."/>
            <person name="Liu J."/>
            <person name="Fang Y."/>
            <person name="Hedlund B."/>
            <person name="Lian Z.-H."/>
            <person name="Huang L.-Y."/>
            <person name="Li J.-T."/>
            <person name="Huang L.-N."/>
            <person name="Li W.-J."/>
            <person name="Jiang H.-C."/>
            <person name="Dong H.-L."/>
            <person name="Shu W.-S."/>
        </authorList>
    </citation>
    <scope>NUCLEOTIDE SEQUENCE [LARGE SCALE GENOMIC DNA]</scope>
    <source>
        <strain evidence="3">AP4</strain>
    </source>
</reference>
<evidence type="ECO:0000259" key="2">
    <source>
        <dbReference type="PROSITE" id="PS50937"/>
    </source>
</evidence>